<keyword evidence="1" id="KW-0812">Transmembrane</keyword>
<dbReference type="Proteomes" id="UP000494206">
    <property type="component" value="Unassembled WGS sequence"/>
</dbReference>
<feature type="transmembrane region" description="Helical" evidence="1">
    <location>
        <begin position="483"/>
        <end position="501"/>
    </location>
</feature>
<comment type="caution">
    <text evidence="2">The sequence shown here is derived from an EMBL/GenBank/DDBJ whole genome shotgun (WGS) entry which is preliminary data.</text>
</comment>
<keyword evidence="1" id="KW-0472">Membrane</keyword>
<dbReference type="OrthoDB" id="5806804at2759"/>
<evidence type="ECO:0000256" key="1">
    <source>
        <dbReference type="SAM" id="Phobius"/>
    </source>
</evidence>
<evidence type="ECO:0000313" key="3">
    <source>
        <dbReference type="Proteomes" id="UP000494206"/>
    </source>
</evidence>
<name>A0A8S1EG20_9PELO</name>
<gene>
    <name evidence="2" type="ORF">CBOVIS_LOCUS152</name>
</gene>
<protein>
    <submittedName>
        <fullName evidence="2">Uncharacterized protein</fullName>
    </submittedName>
</protein>
<evidence type="ECO:0000313" key="2">
    <source>
        <dbReference type="EMBL" id="CAB3396626.1"/>
    </source>
</evidence>
<dbReference type="EMBL" id="CADEPM010000001">
    <property type="protein sequence ID" value="CAB3396626.1"/>
    <property type="molecule type" value="Genomic_DNA"/>
</dbReference>
<accession>A0A8S1EG20</accession>
<proteinExistence type="predicted"/>
<keyword evidence="1" id="KW-1133">Transmembrane helix</keyword>
<sequence>MSNVPPEEEYETDTIFSQEGEVSENYLKTKLYDLDSDSEVVGGFSTELTNDQLAGLDDMGVPVHRQSNLDKENGGIHFIVDDPLPISQLTFQQLSQRGFGDAEGDLFDNNEDLYDLTQDSFRYGRVSSGASYNIVTGKMKNEILEQVKKSDEINDTKVTVDENTHTVTTEVSINLGDDGDVTHENLTFEDLYAEQVPKYFDYMQKFPEVTDVWTLFFDNKSYEKMTTFDIQTCLCAALNSKHLMLLCIGVDNTDQVTGIEMSARERVTFRLALTRAVVSEFQPPLVKLPPNKITGVSAMKRDIAELTSIVDVLFVPVFGGPGNPELSEIREGEAPKRFVIIIRLKKVVEEVFQLSSGRIFFEENGQVSQLNSLDEAARVLLKNEIGEKPLKGSLFKLENYVPEKNDEIFDDEDIIEVFEKSTDDEEEKEQIEVEERLRIEVTENTTEFLDKQLDSITEDVKTVSNTTESIWKHFKAVKNKKTAIAWALFGVAFTYTVIRATKKSS</sequence>
<reference evidence="2 3" key="1">
    <citation type="submission" date="2020-04" db="EMBL/GenBank/DDBJ databases">
        <authorList>
            <person name="Laetsch R D."/>
            <person name="Stevens L."/>
            <person name="Kumar S."/>
            <person name="Blaxter L. M."/>
        </authorList>
    </citation>
    <scope>NUCLEOTIDE SEQUENCE [LARGE SCALE GENOMIC DNA]</scope>
</reference>
<organism evidence="2 3">
    <name type="scientific">Caenorhabditis bovis</name>
    <dbReference type="NCBI Taxonomy" id="2654633"/>
    <lineage>
        <taxon>Eukaryota</taxon>
        <taxon>Metazoa</taxon>
        <taxon>Ecdysozoa</taxon>
        <taxon>Nematoda</taxon>
        <taxon>Chromadorea</taxon>
        <taxon>Rhabditida</taxon>
        <taxon>Rhabditina</taxon>
        <taxon>Rhabditomorpha</taxon>
        <taxon>Rhabditoidea</taxon>
        <taxon>Rhabditidae</taxon>
        <taxon>Peloderinae</taxon>
        <taxon>Caenorhabditis</taxon>
    </lineage>
</organism>
<dbReference type="AlphaFoldDB" id="A0A8S1EG20"/>
<keyword evidence="3" id="KW-1185">Reference proteome</keyword>